<dbReference type="InterPro" id="IPR006286">
    <property type="entry name" value="C56_PfpI-like"/>
</dbReference>
<protein>
    <submittedName>
        <fullName evidence="3">Protease I</fullName>
    </submittedName>
</protein>
<reference evidence="3 4" key="1">
    <citation type="submission" date="2016-10" db="EMBL/GenBank/DDBJ databases">
        <authorList>
            <person name="de Groot N.N."/>
        </authorList>
    </citation>
    <scope>NUCLEOTIDE SEQUENCE [LARGE SCALE GENOMIC DNA]</scope>
    <source>
        <strain evidence="3 4">ATCC 35022</strain>
    </source>
</reference>
<organism evidence="3 4">
    <name type="scientific">Bauldia litoralis</name>
    <dbReference type="NCBI Taxonomy" id="665467"/>
    <lineage>
        <taxon>Bacteria</taxon>
        <taxon>Pseudomonadati</taxon>
        <taxon>Pseudomonadota</taxon>
        <taxon>Alphaproteobacteria</taxon>
        <taxon>Hyphomicrobiales</taxon>
        <taxon>Kaistiaceae</taxon>
        <taxon>Bauldia</taxon>
    </lineage>
</organism>
<evidence type="ECO:0000259" key="2">
    <source>
        <dbReference type="Pfam" id="PF01965"/>
    </source>
</evidence>
<dbReference type="AlphaFoldDB" id="A0A1G6CSD5"/>
<dbReference type="InterPro" id="IPR002818">
    <property type="entry name" value="DJ-1/PfpI"/>
</dbReference>
<keyword evidence="3" id="KW-0645">Protease</keyword>
<dbReference type="PANTHER" id="PTHR42733">
    <property type="entry name" value="DJ-1 PROTEIN"/>
    <property type="match status" value="1"/>
</dbReference>
<accession>A0A1G6CSD5</accession>
<keyword evidence="3" id="KW-0378">Hydrolase</keyword>
<dbReference type="InterPro" id="IPR029062">
    <property type="entry name" value="Class_I_gatase-like"/>
</dbReference>
<dbReference type="Proteomes" id="UP000199071">
    <property type="component" value="Unassembled WGS sequence"/>
</dbReference>
<evidence type="ECO:0000313" key="4">
    <source>
        <dbReference type="Proteomes" id="UP000199071"/>
    </source>
</evidence>
<dbReference type="PROSITE" id="PS51276">
    <property type="entry name" value="PEPTIDASE_C56_PFPI"/>
    <property type="match status" value="1"/>
</dbReference>
<feature type="domain" description="DJ-1/PfpI" evidence="2">
    <location>
        <begin position="5"/>
        <end position="171"/>
    </location>
</feature>
<dbReference type="OrthoDB" id="9792284at2"/>
<gene>
    <name evidence="3" type="ORF">SAMN02982931_02686</name>
</gene>
<dbReference type="SUPFAM" id="SSF52317">
    <property type="entry name" value="Class I glutamine amidotransferase-like"/>
    <property type="match status" value="1"/>
</dbReference>
<evidence type="ECO:0000256" key="1">
    <source>
        <dbReference type="ARBA" id="ARBA00008542"/>
    </source>
</evidence>
<dbReference type="STRING" id="665467.SAMN02982931_02686"/>
<dbReference type="Gene3D" id="3.40.50.880">
    <property type="match status" value="1"/>
</dbReference>
<sequence>MTKEKVLIVIGDATETVDTLYPYFRLQEAGFEPVVAGPEARIFQMVLHEVRPGWTITREWEGYQLKADIAFRDIDETAYAGIFFSGGRAPEYIRDDPDLIRITRYFFDQSLPVASVCHGVEIPARADRVRGRRMATVPKCQFDLEVCGGIFVNEPCVIDGNLFSGRTFHDHGHYMGPWIRRLEADREKRQAGSPVAAAAE</sequence>
<dbReference type="CDD" id="cd03169">
    <property type="entry name" value="GATase1_PfpI_1"/>
    <property type="match status" value="1"/>
</dbReference>
<dbReference type="RefSeq" id="WP_090876953.1">
    <property type="nucleotide sequence ID" value="NZ_FMXQ01000005.1"/>
</dbReference>
<dbReference type="GO" id="GO:0008233">
    <property type="term" value="F:peptidase activity"/>
    <property type="evidence" value="ECO:0007669"/>
    <property type="project" value="UniProtKB-KW"/>
</dbReference>
<evidence type="ECO:0000313" key="3">
    <source>
        <dbReference type="EMBL" id="SDB35781.1"/>
    </source>
</evidence>
<comment type="similarity">
    <text evidence="1">Belongs to the peptidase C56 family.</text>
</comment>
<proteinExistence type="inferred from homology"/>
<dbReference type="EMBL" id="FMXQ01000005">
    <property type="protein sequence ID" value="SDB35781.1"/>
    <property type="molecule type" value="Genomic_DNA"/>
</dbReference>
<keyword evidence="4" id="KW-1185">Reference proteome</keyword>
<dbReference type="Pfam" id="PF01965">
    <property type="entry name" value="DJ-1_PfpI"/>
    <property type="match status" value="1"/>
</dbReference>
<name>A0A1G6CSD5_9HYPH</name>
<dbReference type="PANTHER" id="PTHR42733:SF2">
    <property type="entry name" value="DJ-1_THIJ_PFPI FAMILY PROTEIN"/>
    <property type="match status" value="1"/>
</dbReference>
<dbReference type="GO" id="GO:0006508">
    <property type="term" value="P:proteolysis"/>
    <property type="evidence" value="ECO:0007669"/>
    <property type="project" value="UniProtKB-KW"/>
</dbReference>